<protein>
    <submittedName>
        <fullName evidence="1">Prophage CP4-57 regulatory protein (AlpA)</fullName>
    </submittedName>
</protein>
<dbReference type="InterPro" id="IPR010260">
    <property type="entry name" value="AlpA"/>
</dbReference>
<gene>
    <name evidence="1" type="ORF">VQ7734_04857</name>
</gene>
<sequence>MINQIKILRLKEVMAMCGIKKTAIYSYMEQGYFPKSVPLGGRAVGWVESEVIDWINARIQERDEQNAA</sequence>
<evidence type="ECO:0000313" key="2">
    <source>
        <dbReference type="Proteomes" id="UP000184600"/>
    </source>
</evidence>
<proteinExistence type="predicted"/>
<reference evidence="2" key="1">
    <citation type="submission" date="2016-12" db="EMBL/GenBank/DDBJ databases">
        <authorList>
            <person name="Rodrigo-Torres L."/>
            <person name="Arahal R.D."/>
            <person name="Lucena T."/>
        </authorList>
    </citation>
    <scope>NUCLEOTIDE SEQUENCE [LARGE SCALE GENOMIC DNA]</scope>
</reference>
<dbReference type="PANTHER" id="PTHR36154">
    <property type="entry name" value="DNA-BINDING TRANSCRIPTIONAL ACTIVATOR ALPA"/>
    <property type="match status" value="1"/>
</dbReference>
<dbReference type="InterPro" id="IPR052931">
    <property type="entry name" value="Prophage_regulatory_activator"/>
</dbReference>
<accession>A0A1M7Z2H2</accession>
<dbReference type="EMBL" id="FRFG01000093">
    <property type="protein sequence ID" value="SHO59081.1"/>
    <property type="molecule type" value="Genomic_DNA"/>
</dbReference>
<organism evidence="1 2">
    <name type="scientific">Vibrio quintilis</name>
    <dbReference type="NCBI Taxonomy" id="1117707"/>
    <lineage>
        <taxon>Bacteria</taxon>
        <taxon>Pseudomonadati</taxon>
        <taxon>Pseudomonadota</taxon>
        <taxon>Gammaproteobacteria</taxon>
        <taxon>Vibrionales</taxon>
        <taxon>Vibrionaceae</taxon>
        <taxon>Vibrio</taxon>
    </lineage>
</organism>
<dbReference type="Pfam" id="PF05930">
    <property type="entry name" value="Phage_AlpA"/>
    <property type="match status" value="1"/>
</dbReference>
<dbReference type="Proteomes" id="UP000184600">
    <property type="component" value="Unassembled WGS sequence"/>
</dbReference>
<name>A0A1M7Z2H2_9VIBR</name>
<dbReference type="SUPFAM" id="SSF46955">
    <property type="entry name" value="Putative DNA-binding domain"/>
    <property type="match status" value="1"/>
</dbReference>
<keyword evidence="2" id="KW-1185">Reference proteome</keyword>
<dbReference type="PANTHER" id="PTHR36154:SF1">
    <property type="entry name" value="DNA-BINDING TRANSCRIPTIONAL ACTIVATOR ALPA"/>
    <property type="match status" value="1"/>
</dbReference>
<dbReference type="STRING" id="1117707.VQ7734_04857"/>
<dbReference type="AlphaFoldDB" id="A0A1M7Z2H2"/>
<dbReference type="Gene3D" id="1.10.238.160">
    <property type="match status" value="1"/>
</dbReference>
<evidence type="ECO:0000313" key="1">
    <source>
        <dbReference type="EMBL" id="SHO59081.1"/>
    </source>
</evidence>
<dbReference type="InterPro" id="IPR009061">
    <property type="entry name" value="DNA-bd_dom_put_sf"/>
</dbReference>